<dbReference type="SMART" id="SM00471">
    <property type="entry name" value="HDc"/>
    <property type="match status" value="1"/>
</dbReference>
<evidence type="ECO:0000313" key="3">
    <source>
        <dbReference type="EMBL" id="SDX68726.1"/>
    </source>
</evidence>
<proteinExistence type="predicted"/>
<dbReference type="Pfam" id="PF01966">
    <property type="entry name" value="HD"/>
    <property type="match status" value="1"/>
</dbReference>
<evidence type="ECO:0000256" key="1">
    <source>
        <dbReference type="SAM" id="Phobius"/>
    </source>
</evidence>
<feature type="transmembrane region" description="Helical" evidence="1">
    <location>
        <begin position="255"/>
        <end position="272"/>
    </location>
</feature>
<dbReference type="Gene3D" id="1.10.3210.10">
    <property type="entry name" value="Hypothetical protein af1432"/>
    <property type="match status" value="1"/>
</dbReference>
<dbReference type="InterPro" id="IPR011624">
    <property type="entry name" value="Metal-dep_PHydrolase_7TM_extra"/>
</dbReference>
<dbReference type="InterPro" id="IPR003607">
    <property type="entry name" value="HD/PDEase_dom"/>
</dbReference>
<protein>
    <recommendedName>
        <fullName evidence="2">HD/PDEase domain-containing protein</fullName>
    </recommendedName>
</protein>
<keyword evidence="1" id="KW-1133">Transmembrane helix</keyword>
<feature type="domain" description="HD/PDEase" evidence="2">
    <location>
        <begin position="466"/>
        <end position="621"/>
    </location>
</feature>
<dbReference type="InterPro" id="IPR052722">
    <property type="entry name" value="PgpH_phosphodiesterase"/>
</dbReference>
<dbReference type="InterPro" id="IPR006675">
    <property type="entry name" value="HDIG_dom"/>
</dbReference>
<keyword evidence="1" id="KW-0472">Membrane</keyword>
<gene>
    <name evidence="3" type="ORF">SAMN03080603_00273</name>
</gene>
<feature type="transmembrane region" description="Helical" evidence="1">
    <location>
        <begin position="317"/>
        <end position="337"/>
    </location>
</feature>
<dbReference type="EMBL" id="FNPD01000001">
    <property type="protein sequence ID" value="SDX68726.1"/>
    <property type="molecule type" value="Genomic_DNA"/>
</dbReference>
<feature type="transmembrane region" description="Helical" evidence="1">
    <location>
        <begin position="31"/>
        <end position="49"/>
    </location>
</feature>
<feature type="transmembrane region" description="Helical" evidence="1">
    <location>
        <begin position="357"/>
        <end position="375"/>
    </location>
</feature>
<feature type="transmembrane region" description="Helical" evidence="1">
    <location>
        <begin position="387"/>
        <end position="410"/>
    </location>
</feature>
<dbReference type="Pfam" id="PF07697">
    <property type="entry name" value="7TMR-HDED"/>
    <property type="match status" value="1"/>
</dbReference>
<keyword evidence="1" id="KW-0812">Transmembrane</keyword>
<name>A0A1H3DQQ3_9BACT</name>
<dbReference type="InterPro" id="IPR006674">
    <property type="entry name" value="HD_domain"/>
</dbReference>
<keyword evidence="4" id="KW-1185">Reference proteome</keyword>
<feature type="transmembrane region" description="Helical" evidence="1">
    <location>
        <begin position="292"/>
        <end position="310"/>
    </location>
</feature>
<dbReference type="SUPFAM" id="SSF109604">
    <property type="entry name" value="HD-domain/PDEase-like"/>
    <property type="match status" value="1"/>
</dbReference>
<feature type="transmembrane region" description="Helical" evidence="1">
    <location>
        <begin position="416"/>
        <end position="441"/>
    </location>
</feature>
<evidence type="ECO:0000259" key="2">
    <source>
        <dbReference type="SMART" id="SM00471"/>
    </source>
</evidence>
<dbReference type="Proteomes" id="UP000199266">
    <property type="component" value="Unassembled WGS sequence"/>
</dbReference>
<reference evidence="4" key="1">
    <citation type="submission" date="2016-10" db="EMBL/GenBank/DDBJ databases">
        <authorList>
            <person name="Varghese N."/>
            <person name="Submissions S."/>
        </authorList>
    </citation>
    <scope>NUCLEOTIDE SEQUENCE [LARGE SCALE GENOMIC DNA]</scope>
    <source>
        <strain evidence="4">DSM 13490</strain>
    </source>
</reference>
<dbReference type="AlphaFoldDB" id="A0A1H3DQQ3"/>
<sequence length="677" mass="76453">MKFTRRKEGTINSYPKKVAVALTRDSSRLEWFLRLIVITVAGILLFWGWKLDVASKGFKVGSPSPRDYYVLSDVVYVDEAVTEQLREDQASRVLGVIVHDVSLLPIVKTVLEEIDKSSTLLYFPKGLADILSTMPAQKREGILSITRDLGLRLIVFNDNINDGNDLKLDLWRYLSDTDLSIADQNIVYQILSYLLELAVKVDAEATSLVREFYRSGIDPIERLLQPGALLVRKGDVITPEIAEILKSQGYLEEHFPWMQFLLSLFIVFLWTFLHRYTELREWRETSARKMTYFVSLLLFAWILQFGMARVNHFCSGLGILPIVGLSYMTMPFISAMYLGLSGGLLGVMLSSSNSFTYLYAMLPVVLITVLAHALFKDKPTTRGKALLRILMVGLGAMALWFVFMGVFYNVPTAKEALIILIAIFLLSGAFLLLLPLFEGIFDVVSPIRLMELTHPSNPLLKRLQIEAPGTYHHVMTVSTLAEAAAERIGANALLVRGGAYYHDIGKLKRPQYFIENQIEGENVHDTLSPSISALVILSHVQDGVNLAKEYGLPSAMIDFITEHHGTTCLSYFYNRAKEREEYVERDQYCYPGPKPRSKETALLMLADSTEAAVRALGSSVLNVPALNDAIRQVIEVKKREGQLDEVNLTMRDLNDIQQAFVKTLMSMYHTRQIKERK</sequence>
<evidence type="ECO:0000313" key="4">
    <source>
        <dbReference type="Proteomes" id="UP000199266"/>
    </source>
</evidence>
<dbReference type="CDD" id="cd00077">
    <property type="entry name" value="HDc"/>
    <property type="match status" value="1"/>
</dbReference>
<dbReference type="RefSeq" id="WP_091459999.1">
    <property type="nucleotide sequence ID" value="NZ_FNPD01000001.1"/>
</dbReference>
<accession>A0A1H3DQQ3</accession>
<organism evidence="3 4">
    <name type="scientific">Acetomicrobium thermoterrenum DSM 13490</name>
    <dbReference type="NCBI Taxonomy" id="1120987"/>
    <lineage>
        <taxon>Bacteria</taxon>
        <taxon>Thermotogati</taxon>
        <taxon>Synergistota</taxon>
        <taxon>Synergistia</taxon>
        <taxon>Synergistales</taxon>
        <taxon>Acetomicrobiaceae</taxon>
        <taxon>Acetomicrobium</taxon>
    </lineage>
</organism>
<dbReference type="PANTHER" id="PTHR36442:SF1">
    <property type="entry name" value="CYCLIC-DI-AMP PHOSPHODIESTERASE PGPH"/>
    <property type="match status" value="1"/>
</dbReference>
<dbReference type="NCBIfam" id="TIGR00277">
    <property type="entry name" value="HDIG"/>
    <property type="match status" value="1"/>
</dbReference>
<dbReference type="PANTHER" id="PTHR36442">
    <property type="entry name" value="CYCLIC-DI-AMP PHOSPHODIESTERASE PGPH"/>
    <property type="match status" value="1"/>
</dbReference>